<accession>A0A7J7GNC5</accession>
<dbReference type="InterPro" id="IPR032675">
    <property type="entry name" value="LRR_dom_sf"/>
</dbReference>
<evidence type="ECO:0000256" key="1">
    <source>
        <dbReference type="ARBA" id="ARBA00022737"/>
    </source>
</evidence>
<dbReference type="InterPro" id="IPR055414">
    <property type="entry name" value="LRR_R13L4/SHOC2-like"/>
</dbReference>
<dbReference type="EMBL" id="JACBKZ010000009">
    <property type="protein sequence ID" value="KAF5941401.1"/>
    <property type="molecule type" value="Genomic_DNA"/>
</dbReference>
<dbReference type="Proteomes" id="UP000593564">
    <property type="component" value="Unassembled WGS sequence"/>
</dbReference>
<gene>
    <name evidence="3" type="ORF">HYC85_019043</name>
</gene>
<name>A0A7J7GNC5_CAMSI</name>
<keyword evidence="1" id="KW-0677">Repeat</keyword>
<reference evidence="3 4" key="2">
    <citation type="submission" date="2020-07" db="EMBL/GenBank/DDBJ databases">
        <title>Genome assembly of wild tea tree DASZ reveals pedigree and selection history of tea varieties.</title>
        <authorList>
            <person name="Zhang W."/>
        </authorList>
    </citation>
    <scope>NUCLEOTIDE SEQUENCE [LARGE SCALE GENOMIC DNA]</scope>
    <source>
        <strain evidence="4">cv. G240</strain>
        <tissue evidence="3">Leaf</tissue>
    </source>
</reference>
<protein>
    <recommendedName>
        <fullName evidence="2">Disease resistance R13L4/SHOC-2-like LRR domain-containing protein</fullName>
    </recommendedName>
</protein>
<proteinExistence type="predicted"/>
<dbReference type="PANTHER" id="PTHR47186">
    <property type="entry name" value="LEUCINE-RICH REPEAT-CONTAINING PROTEIN 57"/>
    <property type="match status" value="1"/>
</dbReference>
<organism evidence="3 4">
    <name type="scientific">Camellia sinensis</name>
    <name type="common">Tea plant</name>
    <name type="synonym">Thea sinensis</name>
    <dbReference type="NCBI Taxonomy" id="4442"/>
    <lineage>
        <taxon>Eukaryota</taxon>
        <taxon>Viridiplantae</taxon>
        <taxon>Streptophyta</taxon>
        <taxon>Embryophyta</taxon>
        <taxon>Tracheophyta</taxon>
        <taxon>Spermatophyta</taxon>
        <taxon>Magnoliopsida</taxon>
        <taxon>eudicotyledons</taxon>
        <taxon>Gunneridae</taxon>
        <taxon>Pentapetalae</taxon>
        <taxon>asterids</taxon>
        <taxon>Ericales</taxon>
        <taxon>Theaceae</taxon>
        <taxon>Camellia</taxon>
    </lineage>
</organism>
<reference evidence="4" key="1">
    <citation type="journal article" date="2020" name="Nat. Commun.">
        <title>Genome assembly of wild tea tree DASZ reveals pedigree and selection history of tea varieties.</title>
        <authorList>
            <person name="Zhang W."/>
            <person name="Zhang Y."/>
            <person name="Qiu H."/>
            <person name="Guo Y."/>
            <person name="Wan H."/>
            <person name="Zhang X."/>
            <person name="Scossa F."/>
            <person name="Alseekh S."/>
            <person name="Zhang Q."/>
            <person name="Wang P."/>
            <person name="Xu L."/>
            <person name="Schmidt M.H."/>
            <person name="Jia X."/>
            <person name="Li D."/>
            <person name="Zhu A."/>
            <person name="Guo F."/>
            <person name="Chen W."/>
            <person name="Ni D."/>
            <person name="Usadel B."/>
            <person name="Fernie A.R."/>
            <person name="Wen W."/>
        </authorList>
    </citation>
    <scope>NUCLEOTIDE SEQUENCE [LARGE SCALE GENOMIC DNA]</scope>
    <source>
        <strain evidence="4">cv. G240</strain>
    </source>
</reference>
<evidence type="ECO:0000259" key="2">
    <source>
        <dbReference type="Pfam" id="PF23598"/>
    </source>
</evidence>
<comment type="caution">
    <text evidence="3">The sequence shown here is derived from an EMBL/GenBank/DDBJ whole genome shotgun (WGS) entry which is preliminary data.</text>
</comment>
<dbReference type="SUPFAM" id="SSF52058">
    <property type="entry name" value="L domain-like"/>
    <property type="match status" value="1"/>
</dbReference>
<dbReference type="Gene3D" id="3.80.10.10">
    <property type="entry name" value="Ribonuclease Inhibitor"/>
    <property type="match status" value="1"/>
</dbReference>
<evidence type="ECO:0000313" key="3">
    <source>
        <dbReference type="EMBL" id="KAF5941401.1"/>
    </source>
</evidence>
<dbReference type="AlphaFoldDB" id="A0A7J7GNC5"/>
<dbReference type="Pfam" id="PF23598">
    <property type="entry name" value="LRR_14"/>
    <property type="match status" value="1"/>
</dbReference>
<keyword evidence="4" id="KW-1185">Reference proteome</keyword>
<evidence type="ECO:0000313" key="4">
    <source>
        <dbReference type="Proteomes" id="UP000593564"/>
    </source>
</evidence>
<sequence>MRALSLELYHVKELPNSNSKFTHLRYLDLSRSYFEKLPNFITKLYNLQTLRLPSVNHLKKLSKNFYKLVSLRHFDIDYTKDKFMPMKLGQLTSLQTLPYFVVGENRGHKIEELGGLSNLRGKLMIYNLQHVKDMKQAEKANILGKPNICELGFHWDEDRRESNIDELHLSTADINHESVLEGLKPFSNLKGLILDNFKGRSFAL</sequence>
<feature type="domain" description="Disease resistance R13L4/SHOC-2-like LRR" evidence="2">
    <location>
        <begin position="19"/>
        <end position="139"/>
    </location>
</feature>
<dbReference type="PANTHER" id="PTHR47186:SF42">
    <property type="entry name" value="DISEASE RESISTANCE RPP13-LIKE PROTEIN 1"/>
    <property type="match status" value="1"/>
</dbReference>